<sequence length="550" mass="61480">MPLLLNRETAPQVLAFFFSLVILLLIMLEGDRTNRELLRLNDAVVDIHEGISSLQELQALLLDVETGERGYLLTGNEEYLAPYHQALALIDERYRRTEERMAAEPAQQDRLARLEELIARKLGIATRNVEIRRQQGLAEARERLLSGEGKQVMDAIRGLMTEMEAHGRMLLLSSTREAHSQAARSRWFTLGGGSIAVLLLLLVALVLNRDFRARGQVARQARASAARLQALLDAVPESLFRLRPGQVPEYLGGAVDAHRMMPATVLVAALEHGEHDGQAHSRDWIDEETGRCYEIRVAEVEGQEQESLAMVREVTEQRRVAQMKHEFIATVSHELRTPLTSLNGALALLAVNEGAGVNPDLRPMLRLALKNSERLVVLIRDILDVERLDNGRLLARLKRQPIRHLVSRSLEDNLPFAERFGVHLLLAPQTEDAEVNVDADRFLQVMANLISNAIKFSPPGEAVRIGIERQPTRVLIWVADHGPGIPKSFHDRMFERFSQADSSDSRQKGGAGLGLYISKGLMEQMEGSIGFVSEEGVGTTFYLYLPLVEP</sequence>
<feature type="transmembrane region" description="Helical" evidence="7">
    <location>
        <begin position="187"/>
        <end position="207"/>
    </location>
</feature>
<evidence type="ECO:0000313" key="9">
    <source>
        <dbReference type="EMBL" id="MBL1376200.1"/>
    </source>
</evidence>
<keyword evidence="4" id="KW-0808">Transferase</keyword>
<dbReference type="Pfam" id="PF05227">
    <property type="entry name" value="CHASE3"/>
    <property type="match status" value="1"/>
</dbReference>
<evidence type="ECO:0000313" key="10">
    <source>
        <dbReference type="Proteomes" id="UP000638570"/>
    </source>
</evidence>
<proteinExistence type="predicted"/>
<dbReference type="InterPro" id="IPR004358">
    <property type="entry name" value="Sig_transdc_His_kin-like_C"/>
</dbReference>
<reference evidence="10" key="1">
    <citation type="submission" date="2021-01" db="EMBL/GenBank/DDBJ databases">
        <title>Genome public.</title>
        <authorList>
            <person name="Liu C."/>
            <person name="Sun Q."/>
        </authorList>
    </citation>
    <scope>NUCLEOTIDE SEQUENCE [LARGE SCALE GENOMIC DNA]</scope>
    <source>
        <strain evidence="10">CGMCC 1.18722</strain>
    </source>
</reference>
<evidence type="ECO:0000256" key="6">
    <source>
        <dbReference type="ARBA" id="ARBA00023012"/>
    </source>
</evidence>
<dbReference type="InterPro" id="IPR036890">
    <property type="entry name" value="HATPase_C_sf"/>
</dbReference>
<dbReference type="InterPro" id="IPR003594">
    <property type="entry name" value="HATPase_dom"/>
</dbReference>
<dbReference type="CDD" id="cd16922">
    <property type="entry name" value="HATPase_EvgS-ArcB-TorS-like"/>
    <property type="match status" value="1"/>
</dbReference>
<keyword evidence="6" id="KW-0902">Two-component regulatory system</keyword>
<comment type="caution">
    <text evidence="9">The sequence shown here is derived from an EMBL/GenBank/DDBJ whole genome shotgun (WGS) entry which is preliminary data.</text>
</comment>
<evidence type="ECO:0000259" key="8">
    <source>
        <dbReference type="PROSITE" id="PS50109"/>
    </source>
</evidence>
<organism evidence="9 10">
    <name type="scientific">Zobellella iuensis</name>
    <dbReference type="NCBI Taxonomy" id="2803811"/>
    <lineage>
        <taxon>Bacteria</taxon>
        <taxon>Pseudomonadati</taxon>
        <taxon>Pseudomonadota</taxon>
        <taxon>Gammaproteobacteria</taxon>
        <taxon>Aeromonadales</taxon>
        <taxon>Aeromonadaceae</taxon>
        <taxon>Zobellella</taxon>
    </lineage>
</organism>
<evidence type="ECO:0000256" key="1">
    <source>
        <dbReference type="ARBA" id="ARBA00000085"/>
    </source>
</evidence>
<comment type="catalytic activity">
    <reaction evidence="1">
        <text>ATP + protein L-histidine = ADP + protein N-phospho-L-histidine.</text>
        <dbReference type="EC" id="2.7.13.3"/>
    </reaction>
</comment>
<dbReference type="SMART" id="SM00387">
    <property type="entry name" value="HATPase_c"/>
    <property type="match status" value="1"/>
</dbReference>
<dbReference type="PRINTS" id="PR00344">
    <property type="entry name" value="BCTRLSENSOR"/>
</dbReference>
<name>A0ABS1QMX9_9GAMM</name>
<dbReference type="SUPFAM" id="SSF55874">
    <property type="entry name" value="ATPase domain of HSP90 chaperone/DNA topoisomerase II/histidine kinase"/>
    <property type="match status" value="1"/>
</dbReference>
<keyword evidence="3" id="KW-0597">Phosphoprotein</keyword>
<evidence type="ECO:0000256" key="7">
    <source>
        <dbReference type="SAM" id="Phobius"/>
    </source>
</evidence>
<dbReference type="CDD" id="cd19410">
    <property type="entry name" value="HK9-like_sensor"/>
    <property type="match status" value="1"/>
</dbReference>
<dbReference type="Pfam" id="PF02518">
    <property type="entry name" value="HATPase_c"/>
    <property type="match status" value="1"/>
</dbReference>
<dbReference type="InterPro" id="IPR036097">
    <property type="entry name" value="HisK_dim/P_sf"/>
</dbReference>
<dbReference type="Gene3D" id="1.10.287.130">
    <property type="match status" value="1"/>
</dbReference>
<dbReference type="CDD" id="cd00082">
    <property type="entry name" value="HisKA"/>
    <property type="match status" value="1"/>
</dbReference>
<feature type="domain" description="Histidine kinase" evidence="8">
    <location>
        <begin position="330"/>
        <end position="549"/>
    </location>
</feature>
<gene>
    <name evidence="9" type="ORF">JKV55_02485</name>
</gene>
<evidence type="ECO:0000256" key="3">
    <source>
        <dbReference type="ARBA" id="ARBA00022553"/>
    </source>
</evidence>
<evidence type="ECO:0000256" key="2">
    <source>
        <dbReference type="ARBA" id="ARBA00012438"/>
    </source>
</evidence>
<dbReference type="InterPro" id="IPR003661">
    <property type="entry name" value="HisK_dim/P_dom"/>
</dbReference>
<dbReference type="Proteomes" id="UP000638570">
    <property type="component" value="Unassembled WGS sequence"/>
</dbReference>
<dbReference type="SMART" id="SM00388">
    <property type="entry name" value="HisKA"/>
    <property type="match status" value="1"/>
</dbReference>
<dbReference type="InterPro" id="IPR005467">
    <property type="entry name" value="His_kinase_dom"/>
</dbReference>
<dbReference type="EC" id="2.7.13.3" evidence="2"/>
<protein>
    <recommendedName>
        <fullName evidence="2">histidine kinase</fullName>
        <ecNumber evidence="2">2.7.13.3</ecNumber>
    </recommendedName>
</protein>
<dbReference type="SUPFAM" id="SSF47384">
    <property type="entry name" value="Homodimeric domain of signal transducing histidine kinase"/>
    <property type="match status" value="1"/>
</dbReference>
<dbReference type="InterPro" id="IPR050736">
    <property type="entry name" value="Sensor_HK_Regulatory"/>
</dbReference>
<dbReference type="Pfam" id="PF00512">
    <property type="entry name" value="HisKA"/>
    <property type="match status" value="1"/>
</dbReference>
<evidence type="ECO:0000256" key="4">
    <source>
        <dbReference type="ARBA" id="ARBA00022679"/>
    </source>
</evidence>
<keyword evidence="7" id="KW-0812">Transmembrane</keyword>
<dbReference type="PROSITE" id="PS50109">
    <property type="entry name" value="HIS_KIN"/>
    <property type="match status" value="1"/>
</dbReference>
<dbReference type="PANTHER" id="PTHR43711:SF26">
    <property type="entry name" value="SENSOR HISTIDINE KINASE RCSC"/>
    <property type="match status" value="1"/>
</dbReference>
<dbReference type="EMBL" id="JAERTZ010000004">
    <property type="protein sequence ID" value="MBL1376200.1"/>
    <property type="molecule type" value="Genomic_DNA"/>
</dbReference>
<dbReference type="InterPro" id="IPR007891">
    <property type="entry name" value="CHASE3"/>
</dbReference>
<accession>A0ABS1QMX9</accession>
<dbReference type="PANTHER" id="PTHR43711">
    <property type="entry name" value="TWO-COMPONENT HISTIDINE KINASE"/>
    <property type="match status" value="1"/>
</dbReference>
<feature type="transmembrane region" description="Helical" evidence="7">
    <location>
        <begin position="12"/>
        <end position="30"/>
    </location>
</feature>
<dbReference type="RefSeq" id="WP_202082160.1">
    <property type="nucleotide sequence ID" value="NZ_JAERTZ010000004.1"/>
</dbReference>
<dbReference type="Gene3D" id="3.30.565.10">
    <property type="entry name" value="Histidine kinase-like ATPase, C-terminal domain"/>
    <property type="match status" value="1"/>
</dbReference>
<keyword evidence="5" id="KW-0418">Kinase</keyword>
<evidence type="ECO:0000256" key="5">
    <source>
        <dbReference type="ARBA" id="ARBA00022777"/>
    </source>
</evidence>
<keyword evidence="7" id="KW-0472">Membrane</keyword>
<keyword evidence="7" id="KW-1133">Transmembrane helix</keyword>
<keyword evidence="10" id="KW-1185">Reference proteome</keyword>